<comment type="similarity">
    <text evidence="2">Belongs to the EfeM/EfeO family.</text>
</comment>
<comment type="subcellular location">
    <subcellularLocation>
        <location evidence="1">Periplasm</location>
    </subcellularLocation>
</comment>
<evidence type="ECO:0000256" key="3">
    <source>
        <dbReference type="ARBA" id="ARBA00022729"/>
    </source>
</evidence>
<dbReference type="Pfam" id="PF09375">
    <property type="entry name" value="Peptidase_M75"/>
    <property type="match status" value="1"/>
</dbReference>
<dbReference type="PANTHER" id="PTHR39192:SF1">
    <property type="entry name" value="IRON UPTAKE SYSTEM COMPONENT EFEO"/>
    <property type="match status" value="1"/>
</dbReference>
<proteinExistence type="inferred from homology"/>
<evidence type="ECO:0000256" key="2">
    <source>
        <dbReference type="ARBA" id="ARBA00005989"/>
    </source>
</evidence>
<comment type="caution">
    <text evidence="6">The sequence shown here is derived from an EMBL/GenBank/DDBJ whole genome shotgun (WGS) entry which is preliminary data.</text>
</comment>
<dbReference type="EMBL" id="JABVEC010000001">
    <property type="protein sequence ID" value="MBC6463918.1"/>
    <property type="molecule type" value="Genomic_DNA"/>
</dbReference>
<dbReference type="InterPro" id="IPR050894">
    <property type="entry name" value="EfeM/EfeO_iron_uptake"/>
</dbReference>
<accession>A0ABR7LHN3</accession>
<dbReference type="Gene3D" id="1.20.1420.20">
    <property type="entry name" value="M75 peptidase, HXXE motif"/>
    <property type="match status" value="1"/>
</dbReference>
<feature type="domain" description="EfeO-type cupredoxin-like" evidence="5">
    <location>
        <begin position="36"/>
        <end position="121"/>
    </location>
</feature>
<dbReference type="Proteomes" id="UP000805614">
    <property type="component" value="Unassembled WGS sequence"/>
</dbReference>
<evidence type="ECO:0000256" key="1">
    <source>
        <dbReference type="ARBA" id="ARBA00004418"/>
    </source>
</evidence>
<dbReference type="CDD" id="cd14656">
    <property type="entry name" value="Imelysin-like_EfeO"/>
    <property type="match status" value="1"/>
</dbReference>
<organism evidence="6 7">
    <name type="scientific">Actinomadura alba</name>
    <dbReference type="NCBI Taxonomy" id="406431"/>
    <lineage>
        <taxon>Bacteria</taxon>
        <taxon>Bacillati</taxon>
        <taxon>Actinomycetota</taxon>
        <taxon>Actinomycetes</taxon>
        <taxon>Streptosporangiales</taxon>
        <taxon>Thermomonosporaceae</taxon>
        <taxon>Actinomadura</taxon>
    </lineage>
</organism>
<dbReference type="PROSITE" id="PS51257">
    <property type="entry name" value="PROKAR_LIPOPROTEIN"/>
    <property type="match status" value="1"/>
</dbReference>
<dbReference type="RefSeq" id="WP_187240853.1">
    <property type="nucleotide sequence ID" value="NZ_BAAAOK010000015.1"/>
</dbReference>
<dbReference type="InterPro" id="IPR053377">
    <property type="entry name" value="Iron_uptake_EfeM/EfeO"/>
</dbReference>
<evidence type="ECO:0000313" key="6">
    <source>
        <dbReference type="EMBL" id="MBC6463918.1"/>
    </source>
</evidence>
<feature type="domain" description="Imelysin-like" evidence="4">
    <location>
        <begin position="144"/>
        <end position="378"/>
    </location>
</feature>
<dbReference type="Gene3D" id="2.60.40.420">
    <property type="entry name" value="Cupredoxins - blue copper proteins"/>
    <property type="match status" value="1"/>
</dbReference>
<gene>
    <name evidence="6" type="primary">efeO</name>
    <name evidence="6" type="ORF">HKK74_00170</name>
</gene>
<dbReference type="NCBIfam" id="NF007697">
    <property type="entry name" value="PRK10378.1"/>
    <property type="match status" value="1"/>
</dbReference>
<evidence type="ECO:0000259" key="4">
    <source>
        <dbReference type="Pfam" id="PF09375"/>
    </source>
</evidence>
<name>A0ABR7LHN3_9ACTN</name>
<keyword evidence="3" id="KW-0732">Signal</keyword>
<evidence type="ECO:0000259" key="5">
    <source>
        <dbReference type="Pfam" id="PF13473"/>
    </source>
</evidence>
<dbReference type="InterPro" id="IPR034981">
    <property type="entry name" value="Imelysin-like_EfeO/Algp7"/>
</dbReference>
<dbReference type="InterPro" id="IPR008972">
    <property type="entry name" value="Cupredoxin"/>
</dbReference>
<dbReference type="Pfam" id="PF13473">
    <property type="entry name" value="Cupredoxin_1"/>
    <property type="match status" value="1"/>
</dbReference>
<dbReference type="PANTHER" id="PTHR39192">
    <property type="entry name" value="IRON UPTAKE SYSTEM COMPONENT EFEO"/>
    <property type="match status" value="1"/>
</dbReference>
<dbReference type="InterPro" id="IPR038352">
    <property type="entry name" value="Imelysin_sf"/>
</dbReference>
<protein>
    <submittedName>
        <fullName evidence="6">Iron uptake system protein EfeO</fullName>
    </submittedName>
</protein>
<reference evidence="6 7" key="1">
    <citation type="submission" date="2020-06" db="EMBL/GenBank/DDBJ databases">
        <title>Actinomadura xiongansis sp. nov., isolated from soil of Baiyangdian.</title>
        <authorList>
            <person name="Zhang X."/>
        </authorList>
    </citation>
    <scope>NUCLEOTIDE SEQUENCE [LARGE SCALE GENOMIC DNA]</scope>
    <source>
        <strain evidence="6 7">HBUM206468</strain>
    </source>
</reference>
<sequence length="384" mass="40595">MRAAPVVALVGAATVSMSLLTGCGDDGGNDGATGAKGSAAAITVDATDTTCDVAKKELPAGTTTFKVTNKGSKVTEVYIYAPGDKIVTERENIGPGTGVELTTQLNAGKYQLACKPGMVGDGIRQDLTVTGQADHAADPRLTAALTAYKAYVNAQVDDTIATTGKFVAAVKKGDVAEAKKLYAPSRVGWERIEPVAESFGDLDPRVDLREADLEKGQKWTGWHRLEKALWKTKSVKGEAQYADQLVKDLAELKAKVSAETLDPPITPASMANGAKELLDEVATGKITGEEEIFSHTDLVDFAANLDGARKVHELLLPVVREKDAALAGTLDKEFQNVTDLLAEYKKGDGYVSYDTVGKADRKKLSTAVDALAEPLSRLAGVVSR</sequence>
<keyword evidence="7" id="KW-1185">Reference proteome</keyword>
<dbReference type="InterPro" id="IPR028096">
    <property type="entry name" value="EfeO_Cupredoxin"/>
</dbReference>
<evidence type="ECO:0000313" key="7">
    <source>
        <dbReference type="Proteomes" id="UP000805614"/>
    </source>
</evidence>
<dbReference type="NCBIfam" id="NF041757">
    <property type="entry name" value="EfeO"/>
    <property type="match status" value="1"/>
</dbReference>
<dbReference type="InterPro" id="IPR018976">
    <property type="entry name" value="Imelysin-like"/>
</dbReference>